<dbReference type="Gene3D" id="3.40.50.300">
    <property type="entry name" value="P-loop containing nucleotide triphosphate hydrolases"/>
    <property type="match status" value="1"/>
</dbReference>
<dbReference type="PROSITE" id="PS50162">
    <property type="entry name" value="RECA_2"/>
    <property type="match status" value="1"/>
</dbReference>
<dbReference type="GO" id="GO:0005657">
    <property type="term" value="C:replication fork"/>
    <property type="evidence" value="ECO:0007669"/>
    <property type="project" value="TreeGrafter"/>
</dbReference>
<evidence type="ECO:0000256" key="1">
    <source>
        <dbReference type="ARBA" id="ARBA00004123"/>
    </source>
</evidence>
<name>A0A8S2A681_ARAAE</name>
<dbReference type="GO" id="GO:0008821">
    <property type="term" value="F:crossover junction DNA endonuclease activity"/>
    <property type="evidence" value="ECO:0007669"/>
    <property type="project" value="TreeGrafter"/>
</dbReference>
<keyword evidence="6" id="KW-0238">DNA-binding</keyword>
<keyword evidence="5" id="KW-0067">ATP-binding</keyword>
<reference evidence="13" key="1">
    <citation type="submission" date="2021-01" db="EMBL/GenBank/DDBJ databases">
        <authorList>
            <person name="Bezrukov I."/>
        </authorList>
    </citation>
    <scope>NUCLEOTIDE SEQUENCE</scope>
</reference>
<dbReference type="Pfam" id="PF08423">
    <property type="entry name" value="Rad51"/>
    <property type="match status" value="1"/>
</dbReference>
<dbReference type="InterPro" id="IPR020588">
    <property type="entry name" value="RecA_ATP-bd"/>
</dbReference>
<comment type="similarity">
    <text evidence="2">Belongs to the RecA family. RAD51 subfamily.</text>
</comment>
<dbReference type="GO" id="GO:0000707">
    <property type="term" value="P:meiotic DNA recombinase assembly"/>
    <property type="evidence" value="ECO:0007669"/>
    <property type="project" value="TreeGrafter"/>
</dbReference>
<evidence type="ECO:0000313" key="13">
    <source>
        <dbReference type="EMBL" id="CAE6051161.1"/>
    </source>
</evidence>
<keyword evidence="8" id="KW-0234">DNA repair</keyword>
<dbReference type="GO" id="GO:0033065">
    <property type="term" value="C:Rad51C-XRCC3 complex"/>
    <property type="evidence" value="ECO:0007669"/>
    <property type="project" value="TreeGrafter"/>
</dbReference>
<evidence type="ECO:0000256" key="11">
    <source>
        <dbReference type="ARBA" id="ARBA00056000"/>
    </source>
</evidence>
<evidence type="ECO:0000256" key="3">
    <source>
        <dbReference type="ARBA" id="ARBA00022741"/>
    </source>
</evidence>
<keyword evidence="3" id="KW-0547">Nucleotide-binding</keyword>
<dbReference type="GO" id="GO:0000400">
    <property type="term" value="F:four-way junction DNA binding"/>
    <property type="evidence" value="ECO:0007669"/>
    <property type="project" value="TreeGrafter"/>
</dbReference>
<dbReference type="InterPro" id="IPR027417">
    <property type="entry name" value="P-loop_NTPase"/>
</dbReference>
<sequence length="414" mass="45537">MEAWRLPLSSSIRGKLISAGYASLSLISSVSSSDLARDVNITEEEAFEILRLAKQSSGSSSCNGSRSLINGAKNAWDMLHEEESLPRITTSCSDLDSILGGGISCRDVTEIGGVPGIGKTQIGIQLSVNVQIPRECGGLGGKAIYIDTEGSFMVERVLQIAEACVEDMEEYTGYMHKHFQANQVQMKPKDILDNIFYFRVCSYTEQIALVNHLDKFISENKDVKVVIVDSITFHFRQDFDDLVQRTRVLSEMALKFMKLAKKFSLAVVLLNQVTTKYTEGSFQLALALGDSWSHSCTNRVILYWNGDERYAYIDKSPSLPSASASYTVTSRGLRNSSSSSKRCSHKLSFTRAISHNGSENCVSIPAFSGLRSTSPRTISSRRRNASTISRSLRPLVRAATVETIETSSASSLVD</sequence>
<keyword evidence="4" id="KW-0227">DNA damage</keyword>
<organism evidence="13 14">
    <name type="scientific">Arabidopsis arenosa</name>
    <name type="common">Sand rock-cress</name>
    <name type="synonym">Cardaminopsis arenosa</name>
    <dbReference type="NCBI Taxonomy" id="38785"/>
    <lineage>
        <taxon>Eukaryota</taxon>
        <taxon>Viridiplantae</taxon>
        <taxon>Streptophyta</taxon>
        <taxon>Embryophyta</taxon>
        <taxon>Tracheophyta</taxon>
        <taxon>Spermatophyta</taxon>
        <taxon>Magnoliopsida</taxon>
        <taxon>eudicotyledons</taxon>
        <taxon>Gunneridae</taxon>
        <taxon>Pentapetalae</taxon>
        <taxon>rosids</taxon>
        <taxon>malvids</taxon>
        <taxon>Brassicales</taxon>
        <taxon>Brassicaceae</taxon>
        <taxon>Camelineae</taxon>
        <taxon>Arabidopsis</taxon>
    </lineage>
</organism>
<comment type="function">
    <text evidence="11">Involved in the homologous recombination repair (HRR) pathway of double-stranded DNA breaks arising during DNA replication or induced by DNA-damaging agents.</text>
</comment>
<dbReference type="CDD" id="cd19492">
    <property type="entry name" value="Rad51C"/>
    <property type="match status" value="1"/>
</dbReference>
<evidence type="ECO:0000256" key="10">
    <source>
        <dbReference type="ARBA" id="ARBA00040674"/>
    </source>
</evidence>
<protein>
    <recommendedName>
        <fullName evidence="10">DNA repair protein RAD51 homolog 3</fullName>
    </recommendedName>
</protein>
<dbReference type="PANTHER" id="PTHR46239:SF1">
    <property type="entry name" value="DNA REPAIR PROTEIN RAD51 HOMOLOG 3"/>
    <property type="match status" value="1"/>
</dbReference>
<dbReference type="PANTHER" id="PTHR46239">
    <property type="entry name" value="DNA REPAIR PROTEIN RAD51 HOMOLOG 3 RAD51C"/>
    <property type="match status" value="1"/>
</dbReference>
<evidence type="ECO:0000256" key="8">
    <source>
        <dbReference type="ARBA" id="ARBA00023204"/>
    </source>
</evidence>
<evidence type="ECO:0000256" key="6">
    <source>
        <dbReference type="ARBA" id="ARBA00023125"/>
    </source>
</evidence>
<dbReference type="GO" id="GO:0007131">
    <property type="term" value="P:reciprocal meiotic recombination"/>
    <property type="evidence" value="ECO:0007669"/>
    <property type="project" value="TreeGrafter"/>
</dbReference>
<dbReference type="SUPFAM" id="SSF52540">
    <property type="entry name" value="P-loop containing nucleoside triphosphate hydrolases"/>
    <property type="match status" value="1"/>
</dbReference>
<proteinExistence type="inferred from homology"/>
<dbReference type="GO" id="GO:0005524">
    <property type="term" value="F:ATP binding"/>
    <property type="evidence" value="ECO:0007669"/>
    <property type="project" value="UniProtKB-KW"/>
</dbReference>
<evidence type="ECO:0000256" key="9">
    <source>
        <dbReference type="ARBA" id="ARBA00023242"/>
    </source>
</evidence>
<evidence type="ECO:0000256" key="2">
    <source>
        <dbReference type="ARBA" id="ARBA00007095"/>
    </source>
</evidence>
<dbReference type="GO" id="GO:0033063">
    <property type="term" value="C:Rad51B-Rad51C-Rad51D-XRCC2 complex"/>
    <property type="evidence" value="ECO:0007669"/>
    <property type="project" value="TreeGrafter"/>
</dbReference>
<evidence type="ECO:0000256" key="5">
    <source>
        <dbReference type="ARBA" id="ARBA00022840"/>
    </source>
</evidence>
<dbReference type="InterPro" id="IPR013632">
    <property type="entry name" value="Rad51_C"/>
</dbReference>
<keyword evidence="14" id="KW-1185">Reference proteome</keyword>
<keyword evidence="9" id="KW-0539">Nucleus</keyword>
<dbReference type="Proteomes" id="UP000682877">
    <property type="component" value="Chromosome 4"/>
</dbReference>
<accession>A0A8S2A681</accession>
<evidence type="ECO:0000259" key="12">
    <source>
        <dbReference type="PROSITE" id="PS50162"/>
    </source>
</evidence>
<gene>
    <name evidence="13" type="ORF">AARE701A_LOCUS11484</name>
</gene>
<comment type="subcellular location">
    <subcellularLocation>
        <location evidence="1">Nucleus</location>
    </subcellularLocation>
</comment>
<dbReference type="InterPro" id="IPR052093">
    <property type="entry name" value="HR_Repair_Mediator"/>
</dbReference>
<dbReference type="AlphaFoldDB" id="A0A8S2A681"/>
<dbReference type="GO" id="GO:0140664">
    <property type="term" value="F:ATP-dependent DNA damage sensor activity"/>
    <property type="evidence" value="ECO:0007669"/>
    <property type="project" value="InterPro"/>
</dbReference>
<feature type="domain" description="RecA family profile 1" evidence="12">
    <location>
        <begin position="84"/>
        <end position="273"/>
    </location>
</feature>
<evidence type="ECO:0000256" key="7">
    <source>
        <dbReference type="ARBA" id="ARBA00023172"/>
    </source>
</evidence>
<dbReference type="FunFam" id="3.40.50.300:FF:001318">
    <property type="entry name" value="DNA repair protein RAD51"/>
    <property type="match status" value="1"/>
</dbReference>
<evidence type="ECO:0000313" key="14">
    <source>
        <dbReference type="Proteomes" id="UP000682877"/>
    </source>
</evidence>
<keyword evidence="7" id="KW-0233">DNA recombination</keyword>
<dbReference type="EMBL" id="LR999454">
    <property type="protein sequence ID" value="CAE6051161.1"/>
    <property type="molecule type" value="Genomic_DNA"/>
</dbReference>
<evidence type="ECO:0000256" key="4">
    <source>
        <dbReference type="ARBA" id="ARBA00022763"/>
    </source>
</evidence>